<name>A0A9D1FW85_9BACT</name>
<evidence type="ECO:0000259" key="3">
    <source>
        <dbReference type="Pfam" id="PF00535"/>
    </source>
</evidence>
<dbReference type="InterPro" id="IPR001173">
    <property type="entry name" value="Glyco_trans_2-like"/>
</dbReference>
<dbReference type="Proteomes" id="UP000824139">
    <property type="component" value="Unassembled WGS sequence"/>
</dbReference>
<dbReference type="InterPro" id="IPR029044">
    <property type="entry name" value="Nucleotide-diphossugar_trans"/>
</dbReference>
<evidence type="ECO:0000256" key="2">
    <source>
        <dbReference type="ARBA" id="ARBA00022679"/>
    </source>
</evidence>
<proteinExistence type="predicted"/>
<gene>
    <name evidence="4" type="ORF">IAD41_03380</name>
</gene>
<keyword evidence="1" id="KW-0328">Glycosyltransferase</keyword>
<sequence>MTKVSVIMPVYNVEKYLPQCIESVLAQSLNDIEIICVNDGSTDDSLKVLQEFKARDNRIVIIDKANEGSGIARNTALAIAKGEYVYFVDSDDWLDNAGVLEKLYNKASTDDLDILIFGGLSCYEKDCQIVKSKGGYSLRNLDKKYFNKVFSAKDIKKDVFKFPSTAWTKLYRHEFLLENNIKFQHIKVGQDQLPFFHSMILAKRIEVIEEFPYCYRKNRVGSAMTVKKKKNFSPIFVTRAVEELLKKLGLEDDYAELALGRYFGKATSWLGKFQEDLKQEYYVEYMELLTHLQNSRNGWWKYFNPTIKNGYWTLKMKQFVAKQKFMLLK</sequence>
<evidence type="ECO:0000313" key="4">
    <source>
        <dbReference type="EMBL" id="HIS82631.1"/>
    </source>
</evidence>
<evidence type="ECO:0000256" key="1">
    <source>
        <dbReference type="ARBA" id="ARBA00022676"/>
    </source>
</evidence>
<accession>A0A9D1FW85</accession>
<keyword evidence="2" id="KW-0808">Transferase</keyword>
<evidence type="ECO:0000313" key="5">
    <source>
        <dbReference type="Proteomes" id="UP000824139"/>
    </source>
</evidence>
<dbReference type="PANTHER" id="PTHR22916:SF51">
    <property type="entry name" value="GLYCOSYLTRANSFERASE EPSH-RELATED"/>
    <property type="match status" value="1"/>
</dbReference>
<dbReference type="EMBL" id="DVJO01000073">
    <property type="protein sequence ID" value="HIS82631.1"/>
    <property type="molecule type" value="Genomic_DNA"/>
</dbReference>
<protein>
    <submittedName>
        <fullName evidence="4">Glycosyltransferase</fullName>
    </submittedName>
</protein>
<organism evidence="4 5">
    <name type="scientific">Candidatus Scatenecus faecavium</name>
    <dbReference type="NCBI Taxonomy" id="2840915"/>
    <lineage>
        <taxon>Bacteria</taxon>
        <taxon>Candidatus Scatenecus</taxon>
    </lineage>
</organism>
<dbReference type="PANTHER" id="PTHR22916">
    <property type="entry name" value="GLYCOSYLTRANSFERASE"/>
    <property type="match status" value="1"/>
</dbReference>
<dbReference type="AlphaFoldDB" id="A0A9D1FW85"/>
<dbReference type="CDD" id="cd00761">
    <property type="entry name" value="Glyco_tranf_GTA_type"/>
    <property type="match status" value="1"/>
</dbReference>
<feature type="domain" description="Glycosyltransferase 2-like" evidence="3">
    <location>
        <begin position="5"/>
        <end position="135"/>
    </location>
</feature>
<dbReference type="Pfam" id="PF00535">
    <property type="entry name" value="Glycos_transf_2"/>
    <property type="match status" value="1"/>
</dbReference>
<reference evidence="4" key="1">
    <citation type="submission" date="2020-10" db="EMBL/GenBank/DDBJ databases">
        <authorList>
            <person name="Gilroy R."/>
        </authorList>
    </citation>
    <scope>NUCLEOTIDE SEQUENCE</scope>
    <source>
        <strain evidence="4">CHK152-2994</strain>
    </source>
</reference>
<reference evidence="4" key="2">
    <citation type="journal article" date="2021" name="PeerJ">
        <title>Extensive microbial diversity within the chicken gut microbiome revealed by metagenomics and culture.</title>
        <authorList>
            <person name="Gilroy R."/>
            <person name="Ravi A."/>
            <person name="Getino M."/>
            <person name="Pursley I."/>
            <person name="Horton D.L."/>
            <person name="Alikhan N.F."/>
            <person name="Baker D."/>
            <person name="Gharbi K."/>
            <person name="Hall N."/>
            <person name="Watson M."/>
            <person name="Adriaenssens E.M."/>
            <person name="Foster-Nyarko E."/>
            <person name="Jarju S."/>
            <person name="Secka A."/>
            <person name="Antonio M."/>
            <person name="Oren A."/>
            <person name="Chaudhuri R.R."/>
            <person name="La Ragione R."/>
            <person name="Hildebrand F."/>
            <person name="Pallen M.J."/>
        </authorList>
    </citation>
    <scope>NUCLEOTIDE SEQUENCE</scope>
    <source>
        <strain evidence="4">CHK152-2994</strain>
    </source>
</reference>
<dbReference type="GO" id="GO:0016757">
    <property type="term" value="F:glycosyltransferase activity"/>
    <property type="evidence" value="ECO:0007669"/>
    <property type="project" value="UniProtKB-KW"/>
</dbReference>
<dbReference type="Gene3D" id="3.90.550.10">
    <property type="entry name" value="Spore Coat Polysaccharide Biosynthesis Protein SpsA, Chain A"/>
    <property type="match status" value="1"/>
</dbReference>
<comment type="caution">
    <text evidence="4">The sequence shown here is derived from an EMBL/GenBank/DDBJ whole genome shotgun (WGS) entry which is preliminary data.</text>
</comment>
<dbReference type="SUPFAM" id="SSF53448">
    <property type="entry name" value="Nucleotide-diphospho-sugar transferases"/>
    <property type="match status" value="1"/>
</dbReference>